<evidence type="ECO:0000256" key="2">
    <source>
        <dbReference type="ARBA" id="ARBA00006656"/>
    </source>
</evidence>
<dbReference type="InterPro" id="IPR015615">
    <property type="entry name" value="TGF-beta-rel"/>
</dbReference>
<dbReference type="Gene3D" id="2.10.90.10">
    <property type="entry name" value="Cystine-knot cytokines"/>
    <property type="match status" value="1"/>
</dbReference>
<evidence type="ECO:0000313" key="11">
    <source>
        <dbReference type="Proteomes" id="UP001148018"/>
    </source>
</evidence>
<sequence>MFKVLRATLRGASYKANRRLLLSQSVALGPEPASLTLDLTSLAETWRKAGRHYGLVLALLPRGPEPEDELLPFHPGSTFPLQPAPAVEPQPEVRAALVAVSLDPGQCRSRRRRSAVHLPVTPSNVCKPRRLYIDFKDVGWQDWIIAPQGYLANYCHGECPFPLSESLNGTNHAILQTLVHSLDPRGTPQPCCVPVRLSPISMLYYDNNDNVVLRHYQDMVVDECGCR</sequence>
<evidence type="ECO:0000256" key="3">
    <source>
        <dbReference type="ARBA" id="ARBA00022525"/>
    </source>
</evidence>
<comment type="caution">
    <text evidence="10">The sequence shown here is derived from an EMBL/GenBank/DDBJ whole genome shotgun (WGS) entry which is preliminary data.</text>
</comment>
<dbReference type="PANTHER" id="PTHR11848:SF300">
    <property type="entry name" value="CVG1 PROTEIN"/>
    <property type="match status" value="1"/>
</dbReference>
<accession>A0A9Q0D6N2</accession>
<evidence type="ECO:0000256" key="1">
    <source>
        <dbReference type="ARBA" id="ARBA00004613"/>
    </source>
</evidence>
<dbReference type="EMBL" id="JANIIK010000534">
    <property type="protein sequence ID" value="KAJ3583144.1"/>
    <property type="molecule type" value="Genomic_DNA"/>
</dbReference>
<feature type="domain" description="TGF-beta family profile" evidence="9">
    <location>
        <begin position="110"/>
        <end position="227"/>
    </location>
</feature>
<dbReference type="PANTHER" id="PTHR11848">
    <property type="entry name" value="TGF-BETA FAMILY"/>
    <property type="match status" value="1"/>
</dbReference>
<dbReference type="GO" id="GO:0008083">
    <property type="term" value="F:growth factor activity"/>
    <property type="evidence" value="ECO:0007669"/>
    <property type="project" value="UniProtKB-KW"/>
</dbReference>
<protein>
    <recommendedName>
        <fullName evidence="9">TGF-beta family profile domain-containing protein</fullName>
    </recommendedName>
</protein>
<keyword evidence="3" id="KW-0964">Secreted</keyword>
<keyword evidence="6" id="KW-1015">Disulfide bond</keyword>
<dbReference type="AlphaFoldDB" id="A0A9Q0D6N2"/>
<proteinExistence type="inferred from homology"/>
<dbReference type="PROSITE" id="PS51362">
    <property type="entry name" value="TGF_BETA_2"/>
    <property type="match status" value="1"/>
</dbReference>
<comment type="subcellular location">
    <subcellularLocation>
        <location evidence="1">Secreted</location>
    </subcellularLocation>
</comment>
<dbReference type="GO" id="GO:0035239">
    <property type="term" value="P:tube morphogenesis"/>
    <property type="evidence" value="ECO:0007669"/>
    <property type="project" value="UniProtKB-ARBA"/>
</dbReference>
<keyword evidence="5 8" id="KW-0339">Growth factor</keyword>
<dbReference type="InterPro" id="IPR001839">
    <property type="entry name" value="TGF-b_C"/>
</dbReference>
<reference evidence="10" key="1">
    <citation type="submission" date="2022-07" db="EMBL/GenBank/DDBJ databases">
        <title>Chromosome-level genome of Muraenolepis orangiensis.</title>
        <authorList>
            <person name="Kim J."/>
        </authorList>
    </citation>
    <scope>NUCLEOTIDE SEQUENCE</scope>
    <source>
        <strain evidence="10">KU_S4_2022</strain>
        <tissue evidence="10">Muscle</tissue>
    </source>
</reference>
<comment type="similarity">
    <text evidence="2 8">Belongs to the TGF-beta family.</text>
</comment>
<organism evidence="10 11">
    <name type="scientific">Muraenolepis orangiensis</name>
    <name type="common">Patagonian moray cod</name>
    <dbReference type="NCBI Taxonomy" id="630683"/>
    <lineage>
        <taxon>Eukaryota</taxon>
        <taxon>Metazoa</taxon>
        <taxon>Chordata</taxon>
        <taxon>Craniata</taxon>
        <taxon>Vertebrata</taxon>
        <taxon>Euteleostomi</taxon>
        <taxon>Actinopterygii</taxon>
        <taxon>Neopterygii</taxon>
        <taxon>Teleostei</taxon>
        <taxon>Neoteleostei</taxon>
        <taxon>Acanthomorphata</taxon>
        <taxon>Zeiogadaria</taxon>
        <taxon>Gadariae</taxon>
        <taxon>Gadiformes</taxon>
        <taxon>Muraenolepidoidei</taxon>
        <taxon>Muraenolepididae</taxon>
        <taxon>Muraenolepis</taxon>
    </lineage>
</organism>
<evidence type="ECO:0000256" key="7">
    <source>
        <dbReference type="ARBA" id="ARBA00023180"/>
    </source>
</evidence>
<evidence type="ECO:0000259" key="9">
    <source>
        <dbReference type="PROSITE" id="PS51362"/>
    </source>
</evidence>
<dbReference type="OrthoDB" id="5987191at2759"/>
<evidence type="ECO:0000256" key="6">
    <source>
        <dbReference type="ARBA" id="ARBA00023157"/>
    </source>
</evidence>
<dbReference type="Pfam" id="PF00019">
    <property type="entry name" value="TGF_beta"/>
    <property type="match status" value="1"/>
</dbReference>
<dbReference type="SUPFAM" id="SSF57501">
    <property type="entry name" value="Cystine-knot cytokines"/>
    <property type="match status" value="1"/>
</dbReference>
<dbReference type="FunFam" id="2.10.90.10:FF:000001">
    <property type="entry name" value="Bone morphogenetic protein 4"/>
    <property type="match status" value="1"/>
</dbReference>
<gene>
    <name evidence="10" type="ORF">NHX12_034417</name>
</gene>
<dbReference type="GO" id="GO:0005125">
    <property type="term" value="F:cytokine activity"/>
    <property type="evidence" value="ECO:0007669"/>
    <property type="project" value="TreeGrafter"/>
</dbReference>
<evidence type="ECO:0000313" key="10">
    <source>
        <dbReference type="EMBL" id="KAJ3583144.1"/>
    </source>
</evidence>
<keyword evidence="4" id="KW-0732">Signal</keyword>
<dbReference type="InterPro" id="IPR029034">
    <property type="entry name" value="Cystine-knot_cytokine"/>
</dbReference>
<dbReference type="Proteomes" id="UP001148018">
    <property type="component" value="Unassembled WGS sequence"/>
</dbReference>
<dbReference type="PRINTS" id="PR00669">
    <property type="entry name" value="INHIBINA"/>
</dbReference>
<evidence type="ECO:0000256" key="4">
    <source>
        <dbReference type="ARBA" id="ARBA00022729"/>
    </source>
</evidence>
<evidence type="ECO:0000256" key="8">
    <source>
        <dbReference type="RuleBase" id="RU000354"/>
    </source>
</evidence>
<name>A0A9Q0D6N2_9TELE</name>
<keyword evidence="11" id="KW-1185">Reference proteome</keyword>
<evidence type="ECO:0000256" key="5">
    <source>
        <dbReference type="ARBA" id="ARBA00023030"/>
    </source>
</evidence>
<dbReference type="PROSITE" id="PS00250">
    <property type="entry name" value="TGF_BETA_1"/>
    <property type="match status" value="1"/>
</dbReference>
<dbReference type="InterPro" id="IPR017948">
    <property type="entry name" value="TGFb_CS"/>
</dbReference>
<dbReference type="SMART" id="SM00204">
    <property type="entry name" value="TGFB"/>
    <property type="match status" value="1"/>
</dbReference>
<dbReference type="GO" id="GO:0005615">
    <property type="term" value="C:extracellular space"/>
    <property type="evidence" value="ECO:0007669"/>
    <property type="project" value="TreeGrafter"/>
</dbReference>
<dbReference type="CDD" id="cd13764">
    <property type="entry name" value="TGF_beta_GDF1_3_like"/>
    <property type="match status" value="1"/>
</dbReference>
<keyword evidence="7" id="KW-0325">Glycoprotein</keyword>